<protein>
    <submittedName>
        <fullName evidence="1">Uncharacterized protein</fullName>
    </submittedName>
</protein>
<dbReference type="EMBL" id="WHUV01000005">
    <property type="protein sequence ID" value="MQA56790.1"/>
    <property type="molecule type" value="Genomic_DNA"/>
</dbReference>
<dbReference type="Proteomes" id="UP000486534">
    <property type="component" value="Unassembled WGS sequence"/>
</dbReference>
<dbReference type="RefSeq" id="WP_152899349.1">
    <property type="nucleotide sequence ID" value="NZ_WHUV01000005.1"/>
</dbReference>
<gene>
    <name evidence="1" type="ORF">GDH07_26055</name>
</gene>
<evidence type="ECO:0000313" key="2">
    <source>
        <dbReference type="Proteomes" id="UP000486534"/>
    </source>
</evidence>
<organism evidence="1 2">
    <name type="scientific">Pseudomonas piscis</name>
    <dbReference type="NCBI Taxonomy" id="2614538"/>
    <lineage>
        <taxon>Bacteria</taxon>
        <taxon>Pseudomonadati</taxon>
        <taxon>Pseudomonadota</taxon>
        <taxon>Gammaproteobacteria</taxon>
        <taxon>Pseudomonadales</taxon>
        <taxon>Pseudomonadaceae</taxon>
        <taxon>Pseudomonas</taxon>
    </lineage>
</organism>
<evidence type="ECO:0000313" key="1">
    <source>
        <dbReference type="EMBL" id="MQA56790.1"/>
    </source>
</evidence>
<sequence length="64" mass="6904">MSTMITIKMGVISMLNEDLDKATNPAGTTAITVSSNAAKAEFRALLTQRDEFKARTSTLIGELQ</sequence>
<name>A0A7X1U718_9PSED</name>
<reference evidence="1 2" key="1">
    <citation type="submission" date="2019-10" db="EMBL/GenBank/DDBJ databases">
        <title>Pseudomonas dajingensis sp. nov., isolated from the profound head ulcers of farmed Murray cod (Maccullochella peelii peelii).</title>
        <authorList>
            <person name="Liu Y."/>
        </authorList>
    </citation>
    <scope>NUCLEOTIDE SEQUENCE [LARGE SCALE GENOMIC DNA]</scope>
    <source>
        <strain evidence="1 2">MC042</strain>
    </source>
</reference>
<comment type="caution">
    <text evidence="1">The sequence shown here is derived from an EMBL/GenBank/DDBJ whole genome shotgun (WGS) entry which is preliminary data.</text>
</comment>
<proteinExistence type="predicted"/>
<accession>A0A7X1U718</accession>
<dbReference type="AlphaFoldDB" id="A0A7X1U718"/>